<keyword evidence="10 12" id="KW-0968">Cytoplasmic vesicle</keyword>
<evidence type="ECO:0000256" key="5">
    <source>
        <dbReference type="ARBA" id="ARBA00022490"/>
    </source>
</evidence>
<keyword evidence="7 12" id="KW-0653">Protein transport</keyword>
<dbReference type="InterPro" id="IPR022775">
    <property type="entry name" value="AP_mu_sigma_su"/>
</dbReference>
<comment type="caution">
    <text evidence="14">The sequence shown here is derived from an EMBL/GenBank/DDBJ whole genome shotgun (WGS) entry which is preliminary data.</text>
</comment>
<dbReference type="EMBL" id="CAJOBI010360540">
    <property type="protein sequence ID" value="CAF5225958.1"/>
    <property type="molecule type" value="Genomic_DNA"/>
</dbReference>
<dbReference type="AlphaFoldDB" id="A0A8S3K3Z4"/>
<comment type="function">
    <text evidence="11">The coatomer is a cytosolic protein complex that binds to dilysine motifs and reversibly associates with Golgi non-clathrin-coated vesicles, which further mediate biosynthetic protein transport from the ER, via the Golgi up to the trans Golgi network. Coatomer complex is required for budding from Golgi membranes, and is essential for the retrograde Golgi-to-ER transport of dilysine-tagged proteins. The zeta subunit may be involved in regulating the coat assembly and, hence, the rate of biosynthetic protein transport due to its association-dissociation properties with the coatomer complex.</text>
</comment>
<dbReference type="GO" id="GO:0006890">
    <property type="term" value="P:retrograde vesicle-mediated transport, Golgi to endoplasmic reticulum"/>
    <property type="evidence" value="ECO:0007669"/>
    <property type="project" value="UniProtKB-UniRule"/>
</dbReference>
<evidence type="ECO:0000256" key="12">
    <source>
        <dbReference type="RuleBase" id="RU366053"/>
    </source>
</evidence>
<dbReference type="GO" id="GO:0000139">
    <property type="term" value="C:Golgi membrane"/>
    <property type="evidence" value="ECO:0007669"/>
    <property type="project" value="UniProtKB-SubCell"/>
</dbReference>
<dbReference type="GO" id="GO:0030126">
    <property type="term" value="C:COPI vesicle coat"/>
    <property type="evidence" value="ECO:0007669"/>
    <property type="project" value="UniProtKB-UniRule"/>
</dbReference>
<evidence type="ECO:0000256" key="9">
    <source>
        <dbReference type="ARBA" id="ARBA00023136"/>
    </source>
</evidence>
<dbReference type="SUPFAM" id="SSF64356">
    <property type="entry name" value="SNARE-like"/>
    <property type="match status" value="1"/>
</dbReference>
<dbReference type="InterPro" id="IPR011012">
    <property type="entry name" value="Longin-like_dom_sf"/>
</dbReference>
<gene>
    <name evidence="14" type="ORF">SMN809_LOCUS84566</name>
</gene>
<evidence type="ECO:0000256" key="2">
    <source>
        <dbReference type="ARBA" id="ARBA00006972"/>
    </source>
</evidence>
<comment type="subcellular location">
    <subcellularLocation>
        <location evidence="12">Cytoplasm</location>
    </subcellularLocation>
    <subcellularLocation>
        <location evidence="1 12">Golgi apparatus membrane</location>
        <topology evidence="1 12">Peripheral membrane protein</topology>
        <orientation evidence="1 12">Cytoplasmic side</orientation>
    </subcellularLocation>
    <subcellularLocation>
        <location evidence="12">Cytoplasmic vesicle</location>
        <location evidence="12">COPI-coated vesicle membrane</location>
        <topology evidence="12">Peripheral membrane protein</topology>
        <orientation evidence="12">Cytoplasmic side</orientation>
    </subcellularLocation>
</comment>
<dbReference type="Proteomes" id="UP000676336">
    <property type="component" value="Unassembled WGS sequence"/>
</dbReference>
<dbReference type="InterPro" id="IPR039652">
    <property type="entry name" value="Coatomer_zeta"/>
</dbReference>
<evidence type="ECO:0000256" key="11">
    <source>
        <dbReference type="ARBA" id="ARBA00045555"/>
    </source>
</evidence>
<reference evidence="14" key="1">
    <citation type="submission" date="2021-02" db="EMBL/GenBank/DDBJ databases">
        <authorList>
            <person name="Nowell W R."/>
        </authorList>
    </citation>
    <scope>NUCLEOTIDE SEQUENCE</scope>
</reference>
<comment type="subunit">
    <text evidence="3 12">Oligomeric complex that consists of at least the alpha, beta, beta', gamma, delta, epsilon and zeta subunits.</text>
</comment>
<sequence>MLNSVLTCLFESLSTMLRKTVEKKVLCENLDLIMLAVDEICDEGIILESDPMLITQRVQLRLDDIPLG</sequence>
<dbReference type="GO" id="GO:0006886">
    <property type="term" value="P:intracellular protein transport"/>
    <property type="evidence" value="ECO:0007669"/>
    <property type="project" value="TreeGrafter"/>
</dbReference>
<evidence type="ECO:0000259" key="13">
    <source>
        <dbReference type="Pfam" id="PF01217"/>
    </source>
</evidence>
<evidence type="ECO:0000256" key="3">
    <source>
        <dbReference type="ARBA" id="ARBA00011775"/>
    </source>
</evidence>
<accession>A0A8S3K3Z4</accession>
<feature type="domain" description="AP complex mu/sigma subunit" evidence="13">
    <location>
        <begin position="4"/>
        <end position="61"/>
    </location>
</feature>
<protein>
    <recommendedName>
        <fullName evidence="12">Coatomer subunit zeta</fullName>
    </recommendedName>
</protein>
<evidence type="ECO:0000256" key="6">
    <source>
        <dbReference type="ARBA" id="ARBA00022892"/>
    </source>
</evidence>
<keyword evidence="6 12" id="KW-0931">ER-Golgi transport</keyword>
<evidence type="ECO:0000313" key="15">
    <source>
        <dbReference type="Proteomes" id="UP000676336"/>
    </source>
</evidence>
<proteinExistence type="inferred from homology"/>
<feature type="non-terminal residue" evidence="14">
    <location>
        <position position="1"/>
    </location>
</feature>
<evidence type="ECO:0000256" key="7">
    <source>
        <dbReference type="ARBA" id="ARBA00022927"/>
    </source>
</evidence>
<evidence type="ECO:0000313" key="14">
    <source>
        <dbReference type="EMBL" id="CAF5225958.1"/>
    </source>
</evidence>
<comment type="similarity">
    <text evidence="2 12">Belongs to the adaptor complexes small subunit family.</text>
</comment>
<evidence type="ECO:0000256" key="4">
    <source>
        <dbReference type="ARBA" id="ARBA00022448"/>
    </source>
</evidence>
<evidence type="ECO:0000256" key="10">
    <source>
        <dbReference type="ARBA" id="ARBA00023329"/>
    </source>
</evidence>
<dbReference type="PANTHER" id="PTHR11043:SF0">
    <property type="entry name" value="COATOMER SUBUNIT ZETA"/>
    <property type="match status" value="1"/>
</dbReference>
<dbReference type="GO" id="GO:0006891">
    <property type="term" value="P:intra-Golgi vesicle-mediated transport"/>
    <property type="evidence" value="ECO:0007669"/>
    <property type="project" value="TreeGrafter"/>
</dbReference>
<keyword evidence="5 12" id="KW-0963">Cytoplasm</keyword>
<dbReference type="Gene3D" id="3.30.450.60">
    <property type="match status" value="1"/>
</dbReference>
<keyword evidence="4 12" id="KW-0813">Transport</keyword>
<dbReference type="Pfam" id="PF01217">
    <property type="entry name" value="Clat_adaptor_s"/>
    <property type="match status" value="1"/>
</dbReference>
<name>A0A8S3K3Z4_9BILA</name>
<dbReference type="PANTHER" id="PTHR11043">
    <property type="entry name" value="ZETA-COAT PROTEIN"/>
    <property type="match status" value="1"/>
</dbReference>
<evidence type="ECO:0000256" key="8">
    <source>
        <dbReference type="ARBA" id="ARBA00023034"/>
    </source>
</evidence>
<keyword evidence="8 12" id="KW-0333">Golgi apparatus</keyword>
<evidence type="ECO:0000256" key="1">
    <source>
        <dbReference type="ARBA" id="ARBA00004255"/>
    </source>
</evidence>
<organism evidence="14 15">
    <name type="scientific">Rotaria magnacalcarata</name>
    <dbReference type="NCBI Taxonomy" id="392030"/>
    <lineage>
        <taxon>Eukaryota</taxon>
        <taxon>Metazoa</taxon>
        <taxon>Spiralia</taxon>
        <taxon>Gnathifera</taxon>
        <taxon>Rotifera</taxon>
        <taxon>Eurotatoria</taxon>
        <taxon>Bdelloidea</taxon>
        <taxon>Philodinida</taxon>
        <taxon>Philodinidae</taxon>
        <taxon>Rotaria</taxon>
    </lineage>
</organism>
<keyword evidence="9 12" id="KW-0472">Membrane</keyword>